<feature type="compositionally biased region" description="Basic and acidic residues" evidence="4">
    <location>
        <begin position="699"/>
        <end position="726"/>
    </location>
</feature>
<evidence type="ECO:0000256" key="1">
    <source>
        <dbReference type="ARBA" id="ARBA00007278"/>
    </source>
</evidence>
<feature type="region of interest" description="Disordered" evidence="4">
    <location>
        <begin position="579"/>
        <end position="902"/>
    </location>
</feature>
<feature type="compositionally biased region" description="Basic and acidic residues" evidence="4">
    <location>
        <begin position="1029"/>
        <end position="1040"/>
    </location>
</feature>
<feature type="compositionally biased region" description="Basic and acidic residues" evidence="4">
    <location>
        <begin position="754"/>
        <end position="769"/>
    </location>
</feature>
<dbReference type="PANTHER" id="PTHR12146">
    <property type="entry name" value="40S RIBOSOMAL PROTEIN S10"/>
    <property type="match status" value="1"/>
</dbReference>
<feature type="compositionally biased region" description="Basic and acidic residues" evidence="4">
    <location>
        <begin position="579"/>
        <end position="607"/>
    </location>
</feature>
<feature type="region of interest" description="Disordered" evidence="4">
    <location>
        <begin position="418"/>
        <end position="437"/>
    </location>
</feature>
<feature type="compositionally biased region" description="Polar residues" evidence="4">
    <location>
        <begin position="614"/>
        <end position="624"/>
    </location>
</feature>
<dbReference type="GO" id="GO:0003723">
    <property type="term" value="F:RNA binding"/>
    <property type="evidence" value="ECO:0007669"/>
    <property type="project" value="TreeGrafter"/>
</dbReference>
<feature type="compositionally biased region" description="Basic and acidic residues" evidence="4">
    <location>
        <begin position="660"/>
        <end position="676"/>
    </location>
</feature>
<evidence type="ECO:0000313" key="6">
    <source>
        <dbReference type="EMBL" id="KAF3691601.1"/>
    </source>
</evidence>
<feature type="region of interest" description="Disordered" evidence="4">
    <location>
        <begin position="955"/>
        <end position="1065"/>
    </location>
</feature>
<dbReference type="FunFam" id="1.10.10.10:FF:000388">
    <property type="entry name" value="plectin isoform X1"/>
    <property type="match status" value="1"/>
</dbReference>
<sequence length="1187" mass="129435">MVAGMLMPLHDLRAIYEVLFRDGVMVAKKDKRPQIKHPEVQGVTNLQVIRAMGSLKSRGYVKETFAWRHFYWYLTNEGIVYLRDFLHLPAEIVPASLQRVRKPASTLAIAHRAAKVQSVEGPTSYVPKPGRRGEAESEEAERQGYRHKVMGPRERENYSDRTARFRGRPLAAEPVRPKASWEVEDQPQTMFRKENIFRSEAAVMEESRVTRVSHQQVDMSRERSVTTSQERRGFEVQNEKVSSSIPVQIAAIKQDVSQTTQASVSSKTALPLTVPAVAEATGGTTSKIPAEPSSRKTNQERSKITGEKMSRKSSEMITRKSATTSLPDKEAKEEKTKKLTANQVKAGEVKATAETDKVQSQEVISMVSGPQTTSVFTDTVTASPVNKDVTERKTKKAKMDQIKSAEVKTTVETATDKGKSRAAITMGSVHESSTDTSTIPAVVTKPAKENEIRKARVTEESVTPSDGNVKLPFDSEIDHKKEEKNAKVTFTQETTNPDNTTGTPVKTPNVAEEVSKVNVATIGLVNLSEKPKTAEVPQKTTTVTKSSVLEVTTTVSTKSLTAPVVNAEDAQPATLKTRVTEKKADVKKVDHVNKDGKIAQEAHKDAEQGPTLVQKDTSPSQLTTEVIKETKVAEGSSKSKRKKKKSPGEILKAINAEEPPDTKEEQGKNSKDKEEVSENNLKPRPVTTSKTVTVSTSVKTEEPSPVEKNRAEATKGIKEEQNKEVPKQTGGTPKKEVKKQPTKLPPVPPVELPGDAHLHNNTVEKDKAKKATQGPVCPMGELPHSEELKTEKMTLTKMETVTVQKAEVGPKEESSKNEEKNLRSLPESQKPTVDTKSLLSTGKAAEESSKGKKKGKGKKEAKAQGSETINTRRVILPEAEAFPSTDITPLPTVTVEESPVTASELTEMNVSLKMTPEGMCSEETRQAAAVLSEAPVDKGEVEPALLFAEKIKREVPKPKTSSTAREAPAAGELASAAPAVTAQAAVAQAQTSPLFKQEEPSRVAQHLTVQAAERSTEKRLCVSEALTQEEEKKRDLKEDTPSATATPAASQPDKPHLGDSCESIGSDIDEANMKRKIVVVEEIVEVKQLLGAEATESQSPPQPPTPVEPEAEGEELDLDVLEALAIERALLSGATGVTVQGASPEADWDHSLEDPEEKKWPNFIEGLFESRPIILLPAVPLSLMHVM</sequence>
<feature type="compositionally biased region" description="Basic and acidic residues" evidence="4">
    <location>
        <begin position="219"/>
        <end position="237"/>
    </location>
</feature>
<evidence type="ECO:0000256" key="2">
    <source>
        <dbReference type="ARBA" id="ARBA00022980"/>
    </source>
</evidence>
<name>A0A6G1PMP1_CHAAH</name>
<reference evidence="7" key="2">
    <citation type="submission" date="2019-02" db="EMBL/GenBank/DDBJ databases">
        <title>Opniocepnalus argus Var Kimnra genome.</title>
        <authorList>
            <person name="Zhou C."/>
            <person name="Xiao S."/>
        </authorList>
    </citation>
    <scope>NUCLEOTIDE SEQUENCE [LARGE SCALE GENOMIC DNA]</scope>
</reference>
<feature type="region of interest" description="Disordered" evidence="4">
    <location>
        <begin position="1091"/>
        <end position="1113"/>
    </location>
</feature>
<evidence type="ECO:0000313" key="7">
    <source>
        <dbReference type="Proteomes" id="UP000503349"/>
    </source>
</evidence>
<evidence type="ECO:0000259" key="5">
    <source>
        <dbReference type="Pfam" id="PF03501"/>
    </source>
</evidence>
<dbReference type="AlphaFoldDB" id="A0A6G1PMP1"/>
<feature type="compositionally biased region" description="Basic and acidic residues" evidence="4">
    <location>
        <begin position="293"/>
        <end position="318"/>
    </location>
</feature>
<dbReference type="GO" id="GO:0022627">
    <property type="term" value="C:cytosolic small ribosomal subunit"/>
    <property type="evidence" value="ECO:0007669"/>
    <property type="project" value="TreeGrafter"/>
</dbReference>
<dbReference type="Proteomes" id="UP000503349">
    <property type="component" value="Chromosome 7"/>
</dbReference>
<dbReference type="EMBL" id="CM015718">
    <property type="protein sequence ID" value="KAF3691601.1"/>
    <property type="molecule type" value="Genomic_DNA"/>
</dbReference>
<keyword evidence="3" id="KW-0687">Ribonucleoprotein</keyword>
<feature type="compositionally biased region" description="Low complexity" evidence="4">
    <location>
        <begin position="1041"/>
        <end position="1050"/>
    </location>
</feature>
<dbReference type="Gene3D" id="1.10.10.10">
    <property type="entry name" value="Winged helix-like DNA-binding domain superfamily/Winged helix DNA-binding domain"/>
    <property type="match status" value="1"/>
</dbReference>
<reference evidence="6 7" key="1">
    <citation type="submission" date="2019-02" db="EMBL/GenBank/DDBJ databases">
        <title>Opniocepnalus argus genome.</title>
        <authorList>
            <person name="Zhou C."/>
            <person name="Xiao S."/>
        </authorList>
    </citation>
    <scope>NUCLEOTIDE SEQUENCE [LARGE SCALE GENOMIC DNA]</scope>
    <source>
        <strain evidence="6">OARG1902GOOAL</strain>
        <tissue evidence="6">Muscle</tissue>
    </source>
</reference>
<feature type="region of interest" description="Disordered" evidence="4">
    <location>
        <begin position="120"/>
        <end position="145"/>
    </location>
</feature>
<dbReference type="InterPro" id="IPR036388">
    <property type="entry name" value="WH-like_DNA-bd_sf"/>
</dbReference>
<dbReference type="PANTHER" id="PTHR12146:SF25">
    <property type="entry name" value="PLECTIN_ES10 N-TERMINAL DOMAIN-CONTAINING PROTEIN"/>
    <property type="match status" value="1"/>
</dbReference>
<evidence type="ECO:0000256" key="3">
    <source>
        <dbReference type="ARBA" id="ARBA00023274"/>
    </source>
</evidence>
<dbReference type="InterPro" id="IPR005326">
    <property type="entry name" value="Plectin_eS10_N"/>
</dbReference>
<feature type="compositionally biased region" description="Basic and acidic residues" evidence="4">
    <location>
        <begin position="131"/>
        <end position="144"/>
    </location>
</feature>
<feature type="compositionally biased region" description="Low complexity" evidence="4">
    <location>
        <begin position="964"/>
        <end position="993"/>
    </location>
</feature>
<dbReference type="InterPro" id="IPR037447">
    <property type="entry name" value="Ribosomal_eS10"/>
</dbReference>
<feature type="compositionally biased region" description="Basic and acidic residues" evidence="4">
    <location>
        <begin position="783"/>
        <end position="794"/>
    </location>
</feature>
<feature type="domain" description="Plectin/eS10 N-terminal" evidence="5">
    <location>
        <begin position="7"/>
        <end position="99"/>
    </location>
</feature>
<feature type="compositionally biased region" description="Basic and acidic residues" evidence="4">
    <location>
        <begin position="808"/>
        <end position="822"/>
    </location>
</feature>
<feature type="compositionally biased region" description="Low complexity" evidence="4">
    <location>
        <begin position="685"/>
        <end position="698"/>
    </location>
</feature>
<organism evidence="6 7">
    <name type="scientific">Channa argus</name>
    <name type="common">Northern snakehead</name>
    <name type="synonym">Ophicephalus argus</name>
    <dbReference type="NCBI Taxonomy" id="215402"/>
    <lineage>
        <taxon>Eukaryota</taxon>
        <taxon>Metazoa</taxon>
        <taxon>Chordata</taxon>
        <taxon>Craniata</taxon>
        <taxon>Vertebrata</taxon>
        <taxon>Euteleostomi</taxon>
        <taxon>Actinopterygii</taxon>
        <taxon>Neopterygii</taxon>
        <taxon>Teleostei</taxon>
        <taxon>Neoteleostei</taxon>
        <taxon>Acanthomorphata</taxon>
        <taxon>Anabantaria</taxon>
        <taxon>Anabantiformes</taxon>
        <taxon>Channoidei</taxon>
        <taxon>Channidae</taxon>
        <taxon>Channa</taxon>
    </lineage>
</organism>
<proteinExistence type="inferred from homology"/>
<accession>A0A6G1PMP1</accession>
<protein>
    <submittedName>
        <fullName evidence="6">Plectin</fullName>
    </submittedName>
</protein>
<dbReference type="GO" id="GO:0003735">
    <property type="term" value="F:structural constituent of ribosome"/>
    <property type="evidence" value="ECO:0007669"/>
    <property type="project" value="TreeGrafter"/>
</dbReference>
<gene>
    <name evidence="6" type="ORF">EXN66_Car007276</name>
</gene>
<feature type="region of interest" description="Disordered" evidence="4">
    <location>
        <begin position="210"/>
        <end position="237"/>
    </location>
</feature>
<keyword evidence="2" id="KW-0689">Ribosomal protein</keyword>
<feature type="region of interest" description="Disordered" evidence="4">
    <location>
        <begin position="281"/>
        <end position="339"/>
    </location>
</feature>
<comment type="similarity">
    <text evidence="1">Belongs to the eukaryotic ribosomal protein eS10 family.</text>
</comment>
<evidence type="ECO:0000256" key="4">
    <source>
        <dbReference type="SAM" id="MobiDB-lite"/>
    </source>
</evidence>
<feature type="compositionally biased region" description="Basic and acidic residues" evidence="4">
    <location>
        <begin position="327"/>
        <end position="337"/>
    </location>
</feature>
<keyword evidence="7" id="KW-1185">Reference proteome</keyword>
<dbReference type="Pfam" id="PF03501">
    <property type="entry name" value="S10_plectin"/>
    <property type="match status" value="1"/>
</dbReference>
<feature type="compositionally biased region" description="Polar residues" evidence="4">
    <location>
        <begin position="826"/>
        <end position="840"/>
    </location>
</feature>